<dbReference type="Proteomes" id="UP000828390">
    <property type="component" value="Unassembled WGS sequence"/>
</dbReference>
<organism evidence="4 5">
    <name type="scientific">Dreissena polymorpha</name>
    <name type="common">Zebra mussel</name>
    <name type="synonym">Mytilus polymorpha</name>
    <dbReference type="NCBI Taxonomy" id="45954"/>
    <lineage>
        <taxon>Eukaryota</taxon>
        <taxon>Metazoa</taxon>
        <taxon>Spiralia</taxon>
        <taxon>Lophotrochozoa</taxon>
        <taxon>Mollusca</taxon>
        <taxon>Bivalvia</taxon>
        <taxon>Autobranchia</taxon>
        <taxon>Heteroconchia</taxon>
        <taxon>Euheterodonta</taxon>
        <taxon>Imparidentia</taxon>
        <taxon>Neoheterodontei</taxon>
        <taxon>Myida</taxon>
        <taxon>Dreissenoidea</taxon>
        <taxon>Dreissenidae</taxon>
        <taxon>Dreissena</taxon>
    </lineage>
</organism>
<evidence type="ECO:0000256" key="2">
    <source>
        <dbReference type="ARBA" id="ARBA00022525"/>
    </source>
</evidence>
<proteinExistence type="predicted"/>
<reference evidence="4" key="2">
    <citation type="submission" date="2020-11" db="EMBL/GenBank/DDBJ databases">
        <authorList>
            <person name="McCartney M.A."/>
            <person name="Auch B."/>
            <person name="Kono T."/>
            <person name="Mallez S."/>
            <person name="Becker A."/>
            <person name="Gohl D.M."/>
            <person name="Silverstein K.A.T."/>
            <person name="Koren S."/>
            <person name="Bechman K.B."/>
            <person name="Herman A."/>
            <person name="Abrahante J.E."/>
            <person name="Garbe J."/>
        </authorList>
    </citation>
    <scope>NUCLEOTIDE SEQUENCE</scope>
    <source>
        <strain evidence="4">Duluth1</strain>
        <tissue evidence="4">Whole animal</tissue>
    </source>
</reference>
<dbReference type="PANTHER" id="PTHR15427:SF50">
    <property type="entry name" value="COMPLEMENT C1Q TUMOR NECROSIS FACTOR-RELATED PROTEIN 2-LIKE"/>
    <property type="match status" value="1"/>
</dbReference>
<evidence type="ECO:0000313" key="4">
    <source>
        <dbReference type="EMBL" id="KAH3838797.1"/>
    </source>
</evidence>
<name>A0A9D4KGD7_DREPO</name>
<evidence type="ECO:0000256" key="1">
    <source>
        <dbReference type="ARBA" id="ARBA00004613"/>
    </source>
</evidence>
<evidence type="ECO:0000259" key="3">
    <source>
        <dbReference type="PROSITE" id="PS50871"/>
    </source>
</evidence>
<comment type="subcellular location">
    <subcellularLocation>
        <location evidence="1">Secreted</location>
    </subcellularLocation>
</comment>
<feature type="domain" description="C1q" evidence="3">
    <location>
        <begin position="14"/>
        <end position="154"/>
    </location>
</feature>
<dbReference type="Pfam" id="PF00386">
    <property type="entry name" value="C1q"/>
    <property type="match status" value="1"/>
</dbReference>
<keyword evidence="2" id="KW-0964">Secreted</keyword>
<dbReference type="InterPro" id="IPR008983">
    <property type="entry name" value="Tumour_necrosis_fac-like_dom"/>
</dbReference>
<dbReference type="SMART" id="SM00110">
    <property type="entry name" value="C1Q"/>
    <property type="match status" value="1"/>
</dbReference>
<sequence length="158" mass="17794">MKGYMQNQSRTKRTTSTNIAFSAYLSHDMQNVAKNVIIKCDRTILNDQNAYNPIDGIFTAPVAGVYLFSFSADTYTDAFIKLVVDNANEADIVADPNPKWSLTESMSSIIVLVYMNIFQSAWIEFDQTTGQLISADGQRYTTFSGVLLYEQFHVITFL</sequence>
<protein>
    <recommendedName>
        <fullName evidence="3">C1q domain-containing protein</fullName>
    </recommendedName>
</protein>
<dbReference type="AlphaFoldDB" id="A0A9D4KGD7"/>
<reference evidence="4" key="1">
    <citation type="journal article" date="2019" name="bioRxiv">
        <title>The Genome of the Zebra Mussel, Dreissena polymorpha: A Resource for Invasive Species Research.</title>
        <authorList>
            <person name="McCartney M.A."/>
            <person name="Auch B."/>
            <person name="Kono T."/>
            <person name="Mallez S."/>
            <person name="Zhang Y."/>
            <person name="Obille A."/>
            <person name="Becker A."/>
            <person name="Abrahante J.E."/>
            <person name="Garbe J."/>
            <person name="Badalamenti J.P."/>
            <person name="Herman A."/>
            <person name="Mangelson H."/>
            <person name="Liachko I."/>
            <person name="Sullivan S."/>
            <person name="Sone E.D."/>
            <person name="Koren S."/>
            <person name="Silverstein K.A.T."/>
            <person name="Beckman K.B."/>
            <person name="Gohl D.M."/>
        </authorList>
    </citation>
    <scope>NUCLEOTIDE SEQUENCE</scope>
    <source>
        <strain evidence="4">Duluth1</strain>
        <tissue evidence="4">Whole animal</tissue>
    </source>
</reference>
<dbReference type="PANTHER" id="PTHR15427">
    <property type="entry name" value="EMILIN ELASTIN MICROFIBRIL INTERFACE-LOCATED PROTEIN ELASTIN MICROFIBRIL INTERFACER"/>
    <property type="match status" value="1"/>
</dbReference>
<dbReference type="EMBL" id="JAIWYP010000004">
    <property type="protein sequence ID" value="KAH3838797.1"/>
    <property type="molecule type" value="Genomic_DNA"/>
</dbReference>
<dbReference type="InterPro" id="IPR001073">
    <property type="entry name" value="C1q_dom"/>
</dbReference>
<comment type="caution">
    <text evidence="4">The sequence shown here is derived from an EMBL/GenBank/DDBJ whole genome shotgun (WGS) entry which is preliminary data.</text>
</comment>
<dbReference type="PROSITE" id="PS50871">
    <property type="entry name" value="C1Q"/>
    <property type="match status" value="1"/>
</dbReference>
<dbReference type="InterPro" id="IPR050392">
    <property type="entry name" value="Collagen/C1q_domain"/>
</dbReference>
<dbReference type="Gene3D" id="2.60.120.40">
    <property type="match status" value="1"/>
</dbReference>
<dbReference type="PRINTS" id="PR00007">
    <property type="entry name" value="COMPLEMNTC1Q"/>
</dbReference>
<dbReference type="GO" id="GO:0005576">
    <property type="term" value="C:extracellular region"/>
    <property type="evidence" value="ECO:0007669"/>
    <property type="project" value="UniProtKB-SubCell"/>
</dbReference>
<gene>
    <name evidence="4" type="ORF">DPMN_112212</name>
</gene>
<evidence type="ECO:0000313" key="5">
    <source>
        <dbReference type="Proteomes" id="UP000828390"/>
    </source>
</evidence>
<dbReference type="SUPFAM" id="SSF49842">
    <property type="entry name" value="TNF-like"/>
    <property type="match status" value="1"/>
</dbReference>
<accession>A0A9D4KGD7</accession>
<keyword evidence="5" id="KW-1185">Reference proteome</keyword>